<dbReference type="GO" id="GO:0005975">
    <property type="term" value="P:carbohydrate metabolic process"/>
    <property type="evidence" value="ECO:0007669"/>
    <property type="project" value="InterPro"/>
</dbReference>
<proteinExistence type="predicted"/>
<dbReference type="InterPro" id="IPR052043">
    <property type="entry name" value="PolySaccharide_Degr_Enz"/>
</dbReference>
<dbReference type="EMBL" id="AP012032">
    <property type="protein sequence ID" value="BAK13800.1"/>
    <property type="molecule type" value="Genomic_DNA"/>
</dbReference>
<dbReference type="HOGENOM" id="CLU_043688_0_0_6"/>
<reference evidence="3" key="1">
    <citation type="journal article" date="2012" name="Appl. Microbiol. Biotechnol.">
        <title>The complete genome sequence of Pantoea ananatis AJ13355, an organism with great biotechnological potential.</title>
        <authorList>
            <person name="Hara Y."/>
            <person name="Kadotani N."/>
            <person name="Izui H."/>
            <person name="Katashkina J.I."/>
            <person name="Kuvaeva T.M."/>
            <person name="Andreeva I.G."/>
            <person name="Golubeva L.I."/>
            <person name="Malko D.B."/>
            <person name="Makeev V.J."/>
            <person name="Mashko S.V."/>
            <person name="Kozlov Y.I."/>
        </authorList>
    </citation>
    <scope>NUCLEOTIDE SEQUENCE [LARGE SCALE GENOMIC DNA]</scope>
    <source>
        <strain evidence="3">AJ13355</strain>
    </source>
</reference>
<dbReference type="Gene3D" id="1.50.10.10">
    <property type="match status" value="1"/>
</dbReference>
<dbReference type="OrthoDB" id="9812931at2"/>
<dbReference type="AlphaFoldDB" id="A0A0H3LA53"/>
<gene>
    <name evidence="2" type="primary">yteR</name>
    <name evidence="2" type="ordered locus">PAJ_3721</name>
</gene>
<dbReference type="InterPro" id="IPR008928">
    <property type="entry name" value="6-hairpin_glycosidase_sf"/>
</dbReference>
<organism evidence="2 3">
    <name type="scientific">Pantoea ananatis (strain AJ13355)</name>
    <dbReference type="NCBI Taxonomy" id="932677"/>
    <lineage>
        <taxon>Bacteria</taxon>
        <taxon>Pseudomonadati</taxon>
        <taxon>Pseudomonadota</taxon>
        <taxon>Gammaproteobacteria</taxon>
        <taxon>Enterobacterales</taxon>
        <taxon>Erwiniaceae</taxon>
        <taxon>Pantoea</taxon>
    </lineage>
</organism>
<dbReference type="GO" id="GO:0016787">
    <property type="term" value="F:hydrolase activity"/>
    <property type="evidence" value="ECO:0007669"/>
    <property type="project" value="UniProtKB-KW"/>
</dbReference>
<name>A0A0H3LA53_PANAA</name>
<dbReference type="Proteomes" id="UP000006690">
    <property type="component" value="Chromosome"/>
</dbReference>
<dbReference type="InterPro" id="IPR010905">
    <property type="entry name" value="Glyco_hydro_88"/>
</dbReference>
<accession>A0A0H3LA53</accession>
<keyword evidence="1 2" id="KW-0378">Hydrolase</keyword>
<sequence>MELLSTARQLDLLLNGFTQLKDEGKFNEPNMDGTAGDYISFAHWEWPQGVGLFGLVRLWELTRRDDIYQIIENWFQQNIQKGLPPLNINTTAPMLPLSLLWAHNRAPHYQAVLDSWADRVMTELPRTPEQGFQHVVSDGINPMEIWDDTLFMVVLFLGHYGVASGRQALVDEAVRQFLLHARYLNDPQTGLWFHGWSFAEKSHFAQARWARGNAWITVGIIEFLELTQLRGGVRDYLLECLKTQINTLITLQSESGAWHTLLDHPDSYEEISATAGFGYGLLKGVRLGYGDERWLQAGLQALGAVRRNIDSSGTVHNVSYGTRMGRTLQFYKDIPLQPTGYGQALAILCLTEGLRHLKK</sequence>
<dbReference type="eggNOG" id="COG4225">
    <property type="taxonomic scope" value="Bacteria"/>
</dbReference>
<dbReference type="KEGG" id="paj:PAJ_3721"/>
<dbReference type="RefSeq" id="WP_014595253.1">
    <property type="nucleotide sequence ID" value="NC_017531.2"/>
</dbReference>
<evidence type="ECO:0000256" key="1">
    <source>
        <dbReference type="ARBA" id="ARBA00022801"/>
    </source>
</evidence>
<dbReference type="InterPro" id="IPR012341">
    <property type="entry name" value="6hp_glycosidase-like_sf"/>
</dbReference>
<dbReference type="PATRIC" id="fig|932677.3.peg.4293"/>
<evidence type="ECO:0000313" key="3">
    <source>
        <dbReference type="Proteomes" id="UP000006690"/>
    </source>
</evidence>
<dbReference type="Pfam" id="PF07470">
    <property type="entry name" value="Glyco_hydro_88"/>
    <property type="match status" value="1"/>
</dbReference>
<protein>
    <submittedName>
        <fullName evidence="2">Glycosyl hydrolase YteR</fullName>
    </submittedName>
</protein>
<evidence type="ECO:0000313" key="2">
    <source>
        <dbReference type="EMBL" id="BAK13800.1"/>
    </source>
</evidence>
<dbReference type="PANTHER" id="PTHR33886:SF8">
    <property type="entry name" value="UNSATURATED RHAMNOGALACTURONAN HYDROLASE (EUROFUNG)"/>
    <property type="match status" value="1"/>
</dbReference>
<dbReference type="PANTHER" id="PTHR33886">
    <property type="entry name" value="UNSATURATED RHAMNOGALACTURONAN HYDROLASE (EUROFUNG)"/>
    <property type="match status" value="1"/>
</dbReference>
<dbReference type="SUPFAM" id="SSF48208">
    <property type="entry name" value="Six-hairpin glycosidases"/>
    <property type="match status" value="1"/>
</dbReference>